<dbReference type="GO" id="GO:0005737">
    <property type="term" value="C:cytoplasm"/>
    <property type="evidence" value="ECO:0007669"/>
    <property type="project" value="UniProtKB-SubCell"/>
</dbReference>
<proteinExistence type="evidence at transcript level"/>
<comment type="similarity">
    <text evidence="3">Belongs to the GLE1 family.</text>
</comment>
<evidence type="ECO:0000259" key="17">
    <source>
        <dbReference type="Pfam" id="PF05499"/>
    </source>
</evidence>
<keyword evidence="11" id="KW-0539">Nucleus</keyword>
<evidence type="ECO:0000256" key="8">
    <source>
        <dbReference type="ARBA" id="ARBA00023010"/>
    </source>
</evidence>
<dbReference type="InterPro" id="IPR012476">
    <property type="entry name" value="GLE1"/>
</dbReference>
<dbReference type="GO" id="GO:0031369">
    <property type="term" value="F:translation initiation factor binding"/>
    <property type="evidence" value="ECO:0007669"/>
    <property type="project" value="TreeGrafter"/>
</dbReference>
<evidence type="ECO:0000313" key="18">
    <source>
        <dbReference type="EMBL" id="SVE72967.1"/>
    </source>
</evidence>
<evidence type="ECO:0000256" key="13">
    <source>
        <dbReference type="ARBA" id="ARBA00026227"/>
    </source>
</evidence>
<dbReference type="EMBL" id="LR003348">
    <property type="protein sequence ID" value="SVE72967.1"/>
    <property type="molecule type" value="mRNA"/>
</dbReference>
<dbReference type="GO" id="GO:0045892">
    <property type="term" value="P:negative regulation of DNA-templated transcription"/>
    <property type="evidence" value="ECO:0007669"/>
    <property type="project" value="InterPro"/>
</dbReference>
<comment type="subcellular location">
    <subcellularLocation>
        <location evidence="1">Cytoplasm</location>
    </subcellularLocation>
    <subcellularLocation>
        <location evidence="2">Nucleus</location>
        <location evidence="2">Nuclear pore complex</location>
    </subcellularLocation>
</comment>
<evidence type="ECO:0000256" key="15">
    <source>
        <dbReference type="ARBA" id="ARBA00030897"/>
    </source>
</evidence>
<dbReference type="GO" id="GO:0044614">
    <property type="term" value="C:nuclear pore cytoplasmic filaments"/>
    <property type="evidence" value="ECO:0007669"/>
    <property type="project" value="TreeGrafter"/>
</dbReference>
<keyword evidence="7" id="KW-0653">Protein transport</keyword>
<evidence type="ECO:0000256" key="1">
    <source>
        <dbReference type="ARBA" id="ARBA00004496"/>
    </source>
</evidence>
<gene>
    <name evidence="18" type="primary">EOG090X0755</name>
</gene>
<evidence type="ECO:0000256" key="4">
    <source>
        <dbReference type="ARBA" id="ARBA00022448"/>
    </source>
</evidence>
<dbReference type="GO" id="GO:0015031">
    <property type="term" value="P:protein transport"/>
    <property type="evidence" value="ECO:0007669"/>
    <property type="project" value="UniProtKB-KW"/>
</dbReference>
<evidence type="ECO:0000256" key="10">
    <source>
        <dbReference type="ARBA" id="ARBA00023132"/>
    </source>
</evidence>
<evidence type="ECO:0000256" key="14">
    <source>
        <dbReference type="ARBA" id="ARBA00029983"/>
    </source>
</evidence>
<keyword evidence="10" id="KW-0906">Nuclear pore complex</keyword>
<dbReference type="InterPro" id="IPR008468">
    <property type="entry name" value="DMAP1"/>
</dbReference>
<protein>
    <recommendedName>
        <fullName evidence="13">mRNA export factor GLE1</fullName>
    </recommendedName>
    <alternativeName>
        <fullName evidence="15">GLE1 RNA export mediator</fullName>
    </alternativeName>
    <alternativeName>
        <fullName evidence="14">Nucleoporin GLE1</fullName>
    </alternativeName>
</protein>
<dbReference type="GO" id="GO:0016973">
    <property type="term" value="P:poly(A)+ mRNA export from nucleus"/>
    <property type="evidence" value="ECO:0007669"/>
    <property type="project" value="InterPro"/>
</dbReference>
<dbReference type="InterPro" id="IPR038506">
    <property type="entry name" value="GLE1-like_sf"/>
</dbReference>
<evidence type="ECO:0000256" key="5">
    <source>
        <dbReference type="ARBA" id="ARBA00022490"/>
    </source>
</evidence>
<evidence type="ECO:0000256" key="3">
    <source>
        <dbReference type="ARBA" id="ARBA00011056"/>
    </source>
</evidence>
<accession>A0A4Y7LU30</accession>
<evidence type="ECO:0000256" key="9">
    <source>
        <dbReference type="ARBA" id="ARBA00023054"/>
    </source>
</evidence>
<organism evidence="18">
    <name type="scientific">Ceriodaphnia reticulata</name>
    <dbReference type="NCBI Taxonomy" id="302197"/>
    <lineage>
        <taxon>Eukaryota</taxon>
        <taxon>Metazoa</taxon>
        <taxon>Ecdysozoa</taxon>
        <taxon>Arthropoda</taxon>
        <taxon>Crustacea</taxon>
        <taxon>Branchiopoda</taxon>
        <taxon>Diplostraca</taxon>
        <taxon>Cladocera</taxon>
        <taxon>Anomopoda</taxon>
        <taxon>Daphniidae</taxon>
        <taxon>Ceriodaphnia</taxon>
    </lineage>
</organism>
<dbReference type="FunFam" id="1.25.40.510:FF:000001">
    <property type="entry name" value="Nucleoporin GLE1 isoform 1"/>
    <property type="match status" value="1"/>
</dbReference>
<keyword evidence="8" id="KW-0811">Translocation</keyword>
<keyword evidence="4" id="KW-0813">Transport</keyword>
<sequence length="641" mass="72891">MPTEEICQHFNELRSDLVLLYELKLGLSTCEYELQALRHQYEALAPGKTLEIPPSLLSNNDPTMPTEEVATRPKALSEVIDVVGSAATPMSMAPSFMKKIEDFDEASRQNADEECLRKKRELEERLVPKTEDHIDVEKTIQRLQNEARLRRQQEEDQIDRKLKEMQYIQEKEQQEDLRKKALELHNNEARRRKCACTEKLQTFLKSFHESVMSCLEKESFLQTIQMKLDRVTALKNQFELVVNDTNIDDPLVSAVRSENIVKQIEDLIQVIKEDITKHNAEVQQRVTASKRQSESSVVLPAVVPNIVSESKPAEHKANNPKIETADDVDFVFSEDLKLYSELMAELTQYEASAAAFSSDPSLKSLRFDLQKAVVHPVNEISDQSGQHLQDKLDRLRNLLQGNAVSVGTKRVRATEHPGGLEYCSNVLARRLVQQGEDQVNVNPKAAFPIAAVIAELWLEFPIFGRLVLAHFYRQCPYLVPLYLPQQEGQSNEDYYKSLGYRYSGGKVEQQPAYLKRMSGVVRLYAAVMISLPRRNQPHPHGLQQAWRYLASLLNLSPRNEITAAILVELLTVAGHALTKEYGKQFQKMLHLICTDYFTMIRNVTPKGSGGGPVTRLQEFLHESITKGGIPPPAGQLPPRFW</sequence>
<dbReference type="PANTHER" id="PTHR12960:SF0">
    <property type="entry name" value="MRNA EXPORT FACTOR GLE1"/>
    <property type="match status" value="1"/>
</dbReference>
<dbReference type="AlphaFoldDB" id="A0A4Y7LU30"/>
<dbReference type="GO" id="GO:0000822">
    <property type="term" value="F:inositol hexakisphosphate binding"/>
    <property type="evidence" value="ECO:0007669"/>
    <property type="project" value="TreeGrafter"/>
</dbReference>
<dbReference type="GO" id="GO:0005543">
    <property type="term" value="F:phospholipid binding"/>
    <property type="evidence" value="ECO:0007669"/>
    <property type="project" value="TreeGrafter"/>
</dbReference>
<keyword evidence="6" id="KW-0509">mRNA transport</keyword>
<keyword evidence="9 16" id="KW-0175">Coiled coil</keyword>
<name>A0A4Y7LU30_9CRUS</name>
<comment type="function">
    <text evidence="12">Required for the export of mRNAs containing poly(A) tails from the nucleus into the cytoplasm. May be involved in the terminal step of the mRNA transport through the nuclear pore complex (NPC).</text>
</comment>
<evidence type="ECO:0000256" key="11">
    <source>
        <dbReference type="ARBA" id="ARBA00023242"/>
    </source>
</evidence>
<feature type="domain" description="DNA methyltransferase 1-associated 1" evidence="17">
    <location>
        <begin position="1"/>
        <end position="50"/>
    </location>
</feature>
<feature type="coiled-coil region" evidence="16">
    <location>
        <begin position="136"/>
        <end position="171"/>
    </location>
</feature>
<evidence type="ECO:0000256" key="2">
    <source>
        <dbReference type="ARBA" id="ARBA00004567"/>
    </source>
</evidence>
<dbReference type="PANTHER" id="PTHR12960">
    <property type="entry name" value="GLE-1-RELATED"/>
    <property type="match status" value="1"/>
</dbReference>
<evidence type="ECO:0000256" key="16">
    <source>
        <dbReference type="SAM" id="Coils"/>
    </source>
</evidence>
<evidence type="ECO:0000256" key="7">
    <source>
        <dbReference type="ARBA" id="ARBA00022927"/>
    </source>
</evidence>
<evidence type="ECO:0000256" key="12">
    <source>
        <dbReference type="ARBA" id="ARBA00024680"/>
    </source>
</evidence>
<dbReference type="Gene3D" id="1.25.40.510">
    <property type="entry name" value="GLE1-like"/>
    <property type="match status" value="1"/>
</dbReference>
<evidence type="ECO:0000256" key="6">
    <source>
        <dbReference type="ARBA" id="ARBA00022816"/>
    </source>
</evidence>
<keyword evidence="5" id="KW-0963">Cytoplasm</keyword>
<reference evidence="18" key="1">
    <citation type="submission" date="2018-08" db="EMBL/GenBank/DDBJ databases">
        <authorList>
            <person name="Cornetti L."/>
        </authorList>
    </citation>
    <scope>NUCLEOTIDE SEQUENCE</scope>
    <source>
        <strain evidence="18">OM-SAIQ-clone2</strain>
    </source>
</reference>
<dbReference type="Pfam" id="PF07817">
    <property type="entry name" value="GLE1"/>
    <property type="match status" value="1"/>
</dbReference>
<dbReference type="Pfam" id="PF05499">
    <property type="entry name" value="DMAP1"/>
    <property type="match status" value="1"/>
</dbReference>